<dbReference type="GO" id="GO:0016780">
    <property type="term" value="F:phosphotransferase activity, for other substituted phosphate groups"/>
    <property type="evidence" value="ECO:0007669"/>
    <property type="project" value="InterPro"/>
</dbReference>
<evidence type="ECO:0000313" key="4">
    <source>
        <dbReference type="EMBL" id="ELZ65153.1"/>
    </source>
</evidence>
<comment type="similarity">
    <text evidence="2">Belongs to the CDP-alcohol phosphatidyltransferase class-I family.</text>
</comment>
<reference evidence="4 5" key="1">
    <citation type="journal article" date="2014" name="PLoS Genet.">
        <title>Phylogenetically driven sequencing of extremely halophilic archaea reveals strategies for static and dynamic osmo-response.</title>
        <authorList>
            <person name="Becker E.A."/>
            <person name="Seitzer P.M."/>
            <person name="Tritt A."/>
            <person name="Larsen D."/>
            <person name="Krusor M."/>
            <person name="Yao A.I."/>
            <person name="Wu D."/>
            <person name="Madern D."/>
            <person name="Eisen J.A."/>
            <person name="Darling A.E."/>
            <person name="Facciotti M.T."/>
        </authorList>
    </citation>
    <scope>NUCLEOTIDE SEQUENCE [LARGE SCALE GENOMIC DNA]</scope>
    <source>
        <strain evidence="5">DSM 18310 / JCM 13924 / TL6</strain>
    </source>
</reference>
<gene>
    <name evidence="4" type="ORF">C457_16667</name>
</gene>
<dbReference type="RefSeq" id="WP_008096383.1">
    <property type="nucleotide sequence ID" value="NZ_AOLG01000054.1"/>
</dbReference>
<protein>
    <submittedName>
        <fullName evidence="4">Phosphatidylserine synthase</fullName>
    </submittedName>
</protein>
<feature type="transmembrane region" description="Helical" evidence="3">
    <location>
        <begin position="161"/>
        <end position="178"/>
    </location>
</feature>
<keyword evidence="3" id="KW-1133">Transmembrane helix</keyword>
<dbReference type="InterPro" id="IPR000462">
    <property type="entry name" value="CDP-OH_P_trans"/>
</dbReference>
<organism evidence="4 5">
    <name type="scientific">Haloferax prahovense (strain DSM 18310 / JCM 13924 / TL6)</name>
    <dbReference type="NCBI Taxonomy" id="1227461"/>
    <lineage>
        <taxon>Archaea</taxon>
        <taxon>Methanobacteriati</taxon>
        <taxon>Methanobacteriota</taxon>
        <taxon>Stenosarchaea group</taxon>
        <taxon>Halobacteria</taxon>
        <taxon>Halobacteriales</taxon>
        <taxon>Haloferacaceae</taxon>
        <taxon>Haloferax</taxon>
    </lineage>
</organism>
<feature type="transmembrane region" description="Helical" evidence="3">
    <location>
        <begin position="208"/>
        <end position="226"/>
    </location>
</feature>
<dbReference type="Pfam" id="PF01066">
    <property type="entry name" value="CDP-OH_P_transf"/>
    <property type="match status" value="1"/>
</dbReference>
<accession>M0G0S0</accession>
<sequence>MTDELRSALRGRLDAVDARASEVVRSSTGENMISRLGAADWLSLGALFWAWVGAILFVSGEPNWAIVAVLVGFAFDKADGYYARKTGTASAFGRQIDSFIDIFAYLVSAALLYHVALAPNPVVSAVVGFVVLTFGGLRLIRHNSEGFGDDSGTSYYRGTTVVHTHLVVLANYFLLQFVPPWNGWVAGATIVAVCPLMTSDYKAYKTDAGHLLVGVGVVASAVVYRYRDELAARVG</sequence>
<dbReference type="PATRIC" id="fig|1227461.3.peg.3264"/>
<evidence type="ECO:0000256" key="3">
    <source>
        <dbReference type="SAM" id="Phobius"/>
    </source>
</evidence>
<dbReference type="Gene3D" id="1.20.120.1760">
    <property type="match status" value="1"/>
</dbReference>
<feature type="transmembrane region" description="Helical" evidence="3">
    <location>
        <begin position="122"/>
        <end position="140"/>
    </location>
</feature>
<dbReference type="GO" id="GO:0016020">
    <property type="term" value="C:membrane"/>
    <property type="evidence" value="ECO:0007669"/>
    <property type="project" value="InterPro"/>
</dbReference>
<keyword evidence="3" id="KW-0472">Membrane</keyword>
<dbReference type="InterPro" id="IPR043130">
    <property type="entry name" value="CDP-OH_PTrfase_TM_dom"/>
</dbReference>
<dbReference type="GO" id="GO:0008654">
    <property type="term" value="P:phospholipid biosynthetic process"/>
    <property type="evidence" value="ECO:0007669"/>
    <property type="project" value="InterPro"/>
</dbReference>
<dbReference type="InterPro" id="IPR048254">
    <property type="entry name" value="CDP_ALCOHOL_P_TRANSF_CS"/>
</dbReference>
<dbReference type="EMBL" id="AOLG01000054">
    <property type="protein sequence ID" value="ELZ65153.1"/>
    <property type="molecule type" value="Genomic_DNA"/>
</dbReference>
<dbReference type="Proteomes" id="UP000011559">
    <property type="component" value="Unassembled WGS sequence"/>
</dbReference>
<feature type="transmembrane region" description="Helical" evidence="3">
    <location>
        <begin position="96"/>
        <end position="116"/>
    </location>
</feature>
<keyword evidence="5" id="KW-1185">Reference proteome</keyword>
<evidence type="ECO:0000256" key="2">
    <source>
        <dbReference type="RuleBase" id="RU003750"/>
    </source>
</evidence>
<dbReference type="AlphaFoldDB" id="M0G0S0"/>
<keyword evidence="1 2" id="KW-0808">Transferase</keyword>
<dbReference type="OrthoDB" id="221913at2157"/>
<keyword evidence="3" id="KW-0812">Transmembrane</keyword>
<dbReference type="PROSITE" id="PS00379">
    <property type="entry name" value="CDP_ALCOHOL_P_TRANSF"/>
    <property type="match status" value="1"/>
</dbReference>
<comment type="caution">
    <text evidence="4">The sequence shown here is derived from an EMBL/GenBank/DDBJ whole genome shotgun (WGS) entry which is preliminary data.</text>
</comment>
<evidence type="ECO:0000256" key="1">
    <source>
        <dbReference type="ARBA" id="ARBA00022679"/>
    </source>
</evidence>
<evidence type="ECO:0000313" key="5">
    <source>
        <dbReference type="Proteomes" id="UP000011559"/>
    </source>
</evidence>
<proteinExistence type="inferred from homology"/>
<name>M0G0S0_HALPT</name>
<feature type="transmembrane region" description="Helical" evidence="3">
    <location>
        <begin position="64"/>
        <end position="84"/>
    </location>
</feature>